<gene>
    <name evidence="3" type="ORF">M472_10915</name>
</gene>
<proteinExistence type="predicted"/>
<feature type="region of interest" description="Disordered" evidence="1">
    <location>
        <begin position="190"/>
        <end position="210"/>
    </location>
</feature>
<dbReference type="SUPFAM" id="SSF50346">
    <property type="entry name" value="PRC-barrel domain"/>
    <property type="match status" value="1"/>
</dbReference>
<dbReference type="InterPro" id="IPR011033">
    <property type="entry name" value="PRC_barrel-like_sf"/>
</dbReference>
<dbReference type="OrthoDB" id="1422173at2"/>
<dbReference type="eggNOG" id="ENOG503313P">
    <property type="taxonomic scope" value="Bacteria"/>
</dbReference>
<keyword evidence="4" id="KW-1185">Reference proteome</keyword>
<comment type="caution">
    <text evidence="3">The sequence shown here is derived from an EMBL/GenBank/DDBJ whole genome shotgun (WGS) entry which is preliminary data.</text>
</comment>
<dbReference type="RefSeq" id="WP_021070779.1">
    <property type="nucleotide sequence ID" value="NZ_ATDL01000015.1"/>
</dbReference>
<dbReference type="PATRIC" id="fig|1346330.5.peg.2619"/>
<organism evidence="3 4">
    <name type="scientific">Sphingobacterium paucimobilis HER1398</name>
    <dbReference type="NCBI Taxonomy" id="1346330"/>
    <lineage>
        <taxon>Bacteria</taxon>
        <taxon>Pseudomonadati</taxon>
        <taxon>Bacteroidota</taxon>
        <taxon>Sphingobacteriia</taxon>
        <taxon>Sphingobacteriales</taxon>
        <taxon>Sphingobacteriaceae</taxon>
        <taxon>Sphingobacterium</taxon>
    </lineage>
</organism>
<dbReference type="InterPro" id="IPR014747">
    <property type="entry name" value="Bac_photo_RC_H_C"/>
</dbReference>
<dbReference type="Pfam" id="PF05239">
    <property type="entry name" value="PRC"/>
    <property type="match status" value="1"/>
</dbReference>
<dbReference type="GO" id="GO:0019684">
    <property type="term" value="P:photosynthesis, light reaction"/>
    <property type="evidence" value="ECO:0007669"/>
    <property type="project" value="InterPro"/>
</dbReference>
<dbReference type="EMBL" id="ATDL01000015">
    <property type="protein sequence ID" value="ERJ59285.1"/>
    <property type="molecule type" value="Genomic_DNA"/>
</dbReference>
<dbReference type="Proteomes" id="UP000016584">
    <property type="component" value="Unassembled WGS sequence"/>
</dbReference>
<dbReference type="InterPro" id="IPR027275">
    <property type="entry name" value="PRC-brl_dom"/>
</dbReference>
<dbReference type="STRING" id="1346330.M472_10915"/>
<protein>
    <recommendedName>
        <fullName evidence="2">PRC-barrel domain-containing protein</fullName>
    </recommendedName>
</protein>
<feature type="domain" description="PRC-barrel" evidence="2">
    <location>
        <begin position="23"/>
        <end position="90"/>
    </location>
</feature>
<dbReference type="AlphaFoldDB" id="U2HVI6"/>
<dbReference type="Gene3D" id="3.90.50.10">
    <property type="entry name" value="Photosynthetic Reaction Center, subunit H, domain 2"/>
    <property type="match status" value="1"/>
</dbReference>
<sequence>MTEQKHQNTELLELGCSNFEIEEGQPDIRGWMVKNYEGHRIGKVEELLFNPTSCSVRYIIIEVDKDSYNIDEDKKILVPIGAADLYDDRLQYKNESNSSSPATNNRSYNPLSDGKVVIVPISMRHIMQLPEYLTDSINPETEMLIRNIYLGNKDITSIQASAPYDPNEFYNHYHFDQDRFYDGKQLSSVESLTSRSEQPKSRIRQRCDEA</sequence>
<feature type="compositionally biased region" description="Basic and acidic residues" evidence="1">
    <location>
        <begin position="197"/>
        <end position="210"/>
    </location>
</feature>
<evidence type="ECO:0000256" key="1">
    <source>
        <dbReference type="SAM" id="MobiDB-lite"/>
    </source>
</evidence>
<name>U2HVI6_9SPHI</name>
<evidence type="ECO:0000313" key="4">
    <source>
        <dbReference type="Proteomes" id="UP000016584"/>
    </source>
</evidence>
<evidence type="ECO:0000313" key="3">
    <source>
        <dbReference type="EMBL" id="ERJ59285.1"/>
    </source>
</evidence>
<evidence type="ECO:0000259" key="2">
    <source>
        <dbReference type="Pfam" id="PF05239"/>
    </source>
</evidence>
<reference evidence="3 4" key="1">
    <citation type="journal article" date="2013" name="Genome Announc.">
        <title>The Draft Genome Sequence of Sphingomonas paucimobilis Strain HER1398 (Proteobacteria), Host to the Giant PAU Phage, Indicates That It Is a Member of the Genus Sphingobacterium (Bacteroidetes).</title>
        <authorList>
            <person name="White R.A.III."/>
            <person name="Suttle C.A."/>
        </authorList>
    </citation>
    <scope>NUCLEOTIDE SEQUENCE [LARGE SCALE GENOMIC DNA]</scope>
    <source>
        <strain evidence="3 4">HER1398</strain>
    </source>
</reference>
<dbReference type="GO" id="GO:0030077">
    <property type="term" value="C:plasma membrane light-harvesting complex"/>
    <property type="evidence" value="ECO:0007669"/>
    <property type="project" value="InterPro"/>
</dbReference>
<accession>U2HVI6</accession>